<dbReference type="InterPro" id="IPR015915">
    <property type="entry name" value="Kelch-typ_b-propeller"/>
</dbReference>
<dbReference type="AlphaFoldDB" id="A0A1V9FK63"/>
<dbReference type="NCBIfam" id="TIGR04183">
    <property type="entry name" value="Por_Secre_tail"/>
    <property type="match status" value="1"/>
</dbReference>
<evidence type="ECO:0000313" key="2">
    <source>
        <dbReference type="EMBL" id="OQP58773.1"/>
    </source>
</evidence>
<evidence type="ECO:0000313" key="3">
    <source>
        <dbReference type="Proteomes" id="UP000192276"/>
    </source>
</evidence>
<dbReference type="Pfam" id="PF01833">
    <property type="entry name" value="TIG"/>
    <property type="match status" value="1"/>
</dbReference>
<dbReference type="Proteomes" id="UP000192276">
    <property type="component" value="Unassembled WGS sequence"/>
</dbReference>
<protein>
    <recommendedName>
        <fullName evidence="1">IPT/TIG domain-containing protein</fullName>
    </recommendedName>
</protein>
<dbReference type="InterPro" id="IPR013783">
    <property type="entry name" value="Ig-like_fold"/>
</dbReference>
<proteinExistence type="predicted"/>
<feature type="domain" description="IPT/TIG" evidence="1">
    <location>
        <begin position="33"/>
        <end position="104"/>
    </location>
</feature>
<dbReference type="InterPro" id="IPR011043">
    <property type="entry name" value="Gal_Oxase/kelch_b-propeller"/>
</dbReference>
<organism evidence="2 3">
    <name type="scientific">Niastella populi</name>
    <dbReference type="NCBI Taxonomy" id="550983"/>
    <lineage>
        <taxon>Bacteria</taxon>
        <taxon>Pseudomonadati</taxon>
        <taxon>Bacteroidota</taxon>
        <taxon>Chitinophagia</taxon>
        <taxon>Chitinophagales</taxon>
        <taxon>Chitinophagaceae</taxon>
        <taxon>Niastella</taxon>
    </lineage>
</organism>
<accession>A0A1V9FK63</accession>
<dbReference type="EMBL" id="LWBP01000187">
    <property type="protein sequence ID" value="OQP58773.1"/>
    <property type="molecule type" value="Genomic_DNA"/>
</dbReference>
<dbReference type="PANTHER" id="PTHR36220">
    <property type="entry name" value="UNNAMED PRODUCT"/>
    <property type="match status" value="1"/>
</dbReference>
<evidence type="ECO:0000259" key="1">
    <source>
        <dbReference type="Pfam" id="PF01833"/>
    </source>
</evidence>
<gene>
    <name evidence="2" type="ORF">A4R26_22680</name>
</gene>
<dbReference type="PANTHER" id="PTHR36220:SF1">
    <property type="entry name" value="GAMMA TUBULIN COMPLEX COMPONENT C-TERMINAL DOMAIN-CONTAINING PROTEIN"/>
    <property type="match status" value="1"/>
</dbReference>
<name>A0A1V9FK63_9BACT</name>
<dbReference type="SUPFAM" id="SSF81296">
    <property type="entry name" value="E set domains"/>
    <property type="match status" value="1"/>
</dbReference>
<dbReference type="Gene3D" id="2.60.40.10">
    <property type="entry name" value="Immunoglobulins"/>
    <property type="match status" value="2"/>
</dbReference>
<dbReference type="InterPro" id="IPR026444">
    <property type="entry name" value="Secre_tail"/>
</dbReference>
<keyword evidence="3" id="KW-1185">Reference proteome</keyword>
<dbReference type="SUPFAM" id="SSF50965">
    <property type="entry name" value="Galactose oxidase, central domain"/>
    <property type="match status" value="2"/>
</dbReference>
<dbReference type="RefSeq" id="WP_081165135.1">
    <property type="nucleotide sequence ID" value="NZ_LWBP01000187.1"/>
</dbReference>
<sequence>MKQVTRSLPVVTGITFVVLLFSTGWQRLQAQVPAITNFTPTTGTVGTPVTITGSNFSNLQTLTIGGVNAVPVSNDGTTLVAIVMPGATAGSVVVGNADGTATAGDPFTLQASGSTFTQQNNKLVGAGNVGNGQQGHSVSISADGNTAIVGAPSDNSNQGAAWIFTRTGTVWAQEAKLAGTGATGAAKQGYSVAISADGNTVLMGGVEDNSGMGATWVFNRNAGVWSQQGSKLVGTGGGATSWQGCSVALSADGNTAVVGGYQSGGNQGGTWVFTRNAGVWTQQGSKLFGTGAVMNTAGQGYSVAISGDGNTILTGGYMDGWAYGTAIGAAWVFTRAAGVWTQQGAKLTGAGYVAGNVAQGSAVALSADGNTALIGGYSDNNNKGAAWVFTRSAGVWAQQGGKLVGTITGLSNPQQGYSVSLSADGNTALVGGWQDANVIGGGMWVFKRSGGNWAQAGSRLNGYGNTTAAYQGRSVAVSADGSTAIMGGHYDAFSVGAAWIFTTDPVALPLYWLSVDAQVIQKKEVKISWSTTEEVNTSHFEIQRSSANEQYKTIGTVQAAGQSNTVNTYTLTDKNIFTEGTYYYRIKQVDLDGKFSYSPVKTVRLNAAQESATWQVYPNPVKRGEPVNITAIGGGIQPGEVIGVQLTNAAGQTIARVKDALSNVAKPISDRISALTSGVYTMIIMHKGERKALQFIIQ</sequence>
<reference evidence="3" key="1">
    <citation type="submission" date="2016-04" db="EMBL/GenBank/DDBJ databases">
        <authorList>
            <person name="Chen L."/>
            <person name="Zhuang W."/>
            <person name="Wang G."/>
        </authorList>
    </citation>
    <scope>NUCLEOTIDE SEQUENCE [LARGE SCALE GENOMIC DNA]</scope>
    <source>
        <strain evidence="3">208</strain>
    </source>
</reference>
<dbReference type="InterPro" id="IPR014756">
    <property type="entry name" value="Ig_E-set"/>
</dbReference>
<comment type="caution">
    <text evidence="2">The sequence shown here is derived from an EMBL/GenBank/DDBJ whole genome shotgun (WGS) entry which is preliminary data.</text>
</comment>
<dbReference type="InterPro" id="IPR002909">
    <property type="entry name" value="IPT_dom"/>
</dbReference>
<dbReference type="OrthoDB" id="613616at2"/>
<dbReference type="Gene3D" id="2.120.10.80">
    <property type="entry name" value="Kelch-type beta propeller"/>
    <property type="match status" value="1"/>
</dbReference>
<dbReference type="STRING" id="550983.A4R26_22680"/>